<gene>
    <name evidence="2" type="ORF">BD410DRAFT_847313</name>
</gene>
<dbReference type="VEuPathDB" id="FungiDB:BD410DRAFT_847313"/>
<dbReference type="AlphaFoldDB" id="A0A4Y7PCY2"/>
<organism evidence="2 3">
    <name type="scientific">Rickenella mellea</name>
    <dbReference type="NCBI Taxonomy" id="50990"/>
    <lineage>
        <taxon>Eukaryota</taxon>
        <taxon>Fungi</taxon>
        <taxon>Dikarya</taxon>
        <taxon>Basidiomycota</taxon>
        <taxon>Agaricomycotina</taxon>
        <taxon>Agaricomycetes</taxon>
        <taxon>Hymenochaetales</taxon>
        <taxon>Rickenellaceae</taxon>
        <taxon>Rickenella</taxon>
    </lineage>
</organism>
<evidence type="ECO:0000256" key="1">
    <source>
        <dbReference type="SAM" id="MobiDB-lite"/>
    </source>
</evidence>
<accession>A0A4Y7PCY2</accession>
<reference evidence="2 3" key="1">
    <citation type="submission" date="2018-06" db="EMBL/GenBank/DDBJ databases">
        <title>A transcriptomic atlas of mushroom development highlights an independent origin of complex multicellularity.</title>
        <authorList>
            <consortium name="DOE Joint Genome Institute"/>
            <person name="Krizsan K."/>
            <person name="Almasi E."/>
            <person name="Merenyi Z."/>
            <person name="Sahu N."/>
            <person name="Viragh M."/>
            <person name="Koszo T."/>
            <person name="Mondo S."/>
            <person name="Kiss B."/>
            <person name="Balint B."/>
            <person name="Kues U."/>
            <person name="Barry K."/>
            <person name="Hegedus J.C."/>
            <person name="Henrissat B."/>
            <person name="Johnson J."/>
            <person name="Lipzen A."/>
            <person name="Ohm R."/>
            <person name="Nagy I."/>
            <person name="Pangilinan J."/>
            <person name="Yan J."/>
            <person name="Xiong Y."/>
            <person name="Grigoriev I.V."/>
            <person name="Hibbett D.S."/>
            <person name="Nagy L.G."/>
        </authorList>
    </citation>
    <scope>NUCLEOTIDE SEQUENCE [LARGE SCALE GENOMIC DNA]</scope>
    <source>
        <strain evidence="2 3">SZMC22713</strain>
    </source>
</reference>
<dbReference type="EMBL" id="ML170959">
    <property type="protein sequence ID" value="TDL13134.1"/>
    <property type="molecule type" value="Genomic_DNA"/>
</dbReference>
<sequence length="150" mass="16193">MIGDVLSCRFGKDVSQAWFWDITPIISSSSEDLSAEFAWQCLDSLECIRLEQGASGARPAPPLLRRGMEDVLDAVRLGHGSSSAITVDFDLNNTSSGPLLAQVNVNRVRGSLILANSTTPQSRCTDTTEATQRPSFMSYPSSPDLHDTCG</sequence>
<feature type="region of interest" description="Disordered" evidence="1">
    <location>
        <begin position="119"/>
        <end position="150"/>
    </location>
</feature>
<keyword evidence="3" id="KW-1185">Reference proteome</keyword>
<feature type="compositionally biased region" description="Polar residues" evidence="1">
    <location>
        <begin position="119"/>
        <end position="141"/>
    </location>
</feature>
<name>A0A4Y7PCY2_9AGAM</name>
<evidence type="ECO:0000313" key="3">
    <source>
        <dbReference type="Proteomes" id="UP000294933"/>
    </source>
</evidence>
<proteinExistence type="predicted"/>
<dbReference type="Proteomes" id="UP000294933">
    <property type="component" value="Unassembled WGS sequence"/>
</dbReference>
<protein>
    <submittedName>
        <fullName evidence="2">Uncharacterized protein</fullName>
    </submittedName>
</protein>
<evidence type="ECO:0000313" key="2">
    <source>
        <dbReference type="EMBL" id="TDL13134.1"/>
    </source>
</evidence>